<evidence type="ECO:0000256" key="2">
    <source>
        <dbReference type="ARBA" id="ARBA00022670"/>
    </source>
</evidence>
<dbReference type="SUPFAM" id="SSF50630">
    <property type="entry name" value="Acid proteases"/>
    <property type="match status" value="1"/>
</dbReference>
<feature type="chain" id="PRO_5029789638" description="Peptidase A1 domain-containing protein" evidence="5">
    <location>
        <begin position="20"/>
        <end position="366"/>
    </location>
</feature>
<keyword evidence="4" id="KW-0378">Hydrolase</keyword>
<evidence type="ECO:0000256" key="4">
    <source>
        <dbReference type="ARBA" id="ARBA00022801"/>
    </source>
</evidence>
<comment type="similarity">
    <text evidence="1">Belongs to the peptidase A1 family.</text>
</comment>
<name>A0A7J6MS46_PERCH</name>
<sequence length="366" mass="41382">MNLLLLWFGCVLTITPTECWTVNLSLTFKEGNLDSYNTYVLYTGFPINGHLIKSIVRTERESALLVWKEWYENVTEKGACGIFKLGCFSCPEPCSHGTKEILIAGRVEMKVYGYRVRAFDIRGLSFELIGGQDPPPDESLPVNCLGLKPDLDKGNFSVMNQLRQKRKLSSATFTLYLRPTAHTEFFNGRIILGDVDPTQYTIPLRYVPLLRSNDYAITLKNINIQEGPTILGINHAAVIRTGRHFIGIPQVYFSGLAKDLAAAASKIAGKSVDIRWDDEEEIYMVHCDLRIYLPALTLYLGSEGEPAPLLLTHQNYVRKFKRYTDCTVMITVVRGSEWELPDSILIGNYIEFQPNEMRLGIARLKA</sequence>
<gene>
    <name evidence="7" type="ORF">FOL47_009301</name>
</gene>
<organism evidence="7 8">
    <name type="scientific">Perkinsus chesapeaki</name>
    <name type="common">Clam parasite</name>
    <name type="synonym">Perkinsus andrewsi</name>
    <dbReference type="NCBI Taxonomy" id="330153"/>
    <lineage>
        <taxon>Eukaryota</taxon>
        <taxon>Sar</taxon>
        <taxon>Alveolata</taxon>
        <taxon>Perkinsozoa</taxon>
        <taxon>Perkinsea</taxon>
        <taxon>Perkinsida</taxon>
        <taxon>Perkinsidae</taxon>
        <taxon>Perkinsus</taxon>
    </lineage>
</organism>
<protein>
    <recommendedName>
        <fullName evidence="6">Peptidase A1 domain-containing protein</fullName>
    </recommendedName>
</protein>
<dbReference type="PANTHER" id="PTHR47966">
    <property type="entry name" value="BETA-SITE APP-CLEAVING ENZYME, ISOFORM A-RELATED"/>
    <property type="match status" value="1"/>
</dbReference>
<evidence type="ECO:0000256" key="1">
    <source>
        <dbReference type="ARBA" id="ARBA00007447"/>
    </source>
</evidence>
<feature type="signal peptide" evidence="5">
    <location>
        <begin position="1"/>
        <end position="19"/>
    </location>
</feature>
<dbReference type="InterPro" id="IPR001461">
    <property type="entry name" value="Aspartic_peptidase_A1"/>
</dbReference>
<keyword evidence="2" id="KW-0645">Protease</keyword>
<evidence type="ECO:0000256" key="5">
    <source>
        <dbReference type="SAM" id="SignalP"/>
    </source>
</evidence>
<dbReference type="InterPro" id="IPR021109">
    <property type="entry name" value="Peptidase_aspartic_dom_sf"/>
</dbReference>
<keyword evidence="3" id="KW-0064">Aspartyl protease</keyword>
<dbReference type="GO" id="GO:0004190">
    <property type="term" value="F:aspartic-type endopeptidase activity"/>
    <property type="evidence" value="ECO:0007669"/>
    <property type="project" value="UniProtKB-KW"/>
</dbReference>
<evidence type="ECO:0000256" key="3">
    <source>
        <dbReference type="ARBA" id="ARBA00022750"/>
    </source>
</evidence>
<dbReference type="PANTHER" id="PTHR47966:SF51">
    <property type="entry name" value="BETA-SITE APP-CLEAVING ENZYME, ISOFORM A-RELATED"/>
    <property type="match status" value="1"/>
</dbReference>
<dbReference type="InterPro" id="IPR033121">
    <property type="entry name" value="PEPTIDASE_A1"/>
</dbReference>
<feature type="domain" description="Peptidase A1" evidence="6">
    <location>
        <begin position="42"/>
        <end position="362"/>
    </location>
</feature>
<dbReference type="Gene3D" id="2.40.70.10">
    <property type="entry name" value="Acid Proteases"/>
    <property type="match status" value="1"/>
</dbReference>
<keyword evidence="8" id="KW-1185">Reference proteome</keyword>
<evidence type="ECO:0000313" key="8">
    <source>
        <dbReference type="Proteomes" id="UP000591131"/>
    </source>
</evidence>
<dbReference type="Proteomes" id="UP000591131">
    <property type="component" value="Unassembled WGS sequence"/>
</dbReference>
<dbReference type="EMBL" id="JAAPAO010000064">
    <property type="protein sequence ID" value="KAF4674392.1"/>
    <property type="molecule type" value="Genomic_DNA"/>
</dbReference>
<keyword evidence="5" id="KW-0732">Signal</keyword>
<comment type="caution">
    <text evidence="7">The sequence shown here is derived from an EMBL/GenBank/DDBJ whole genome shotgun (WGS) entry which is preliminary data.</text>
</comment>
<proteinExistence type="inferred from homology"/>
<dbReference type="AlphaFoldDB" id="A0A7J6MS46"/>
<evidence type="ECO:0000259" key="6">
    <source>
        <dbReference type="PROSITE" id="PS51767"/>
    </source>
</evidence>
<dbReference type="Pfam" id="PF00026">
    <property type="entry name" value="Asp"/>
    <property type="match status" value="1"/>
</dbReference>
<dbReference type="GO" id="GO:0006508">
    <property type="term" value="P:proteolysis"/>
    <property type="evidence" value="ECO:0007669"/>
    <property type="project" value="UniProtKB-KW"/>
</dbReference>
<reference evidence="7 8" key="1">
    <citation type="submission" date="2020-04" db="EMBL/GenBank/DDBJ databases">
        <title>Perkinsus chesapeaki whole genome sequence.</title>
        <authorList>
            <person name="Bogema D.R."/>
        </authorList>
    </citation>
    <scope>NUCLEOTIDE SEQUENCE [LARGE SCALE GENOMIC DNA]</scope>
    <source>
        <strain evidence="7">ATCC PRA-425</strain>
    </source>
</reference>
<dbReference type="OrthoDB" id="288101at2759"/>
<accession>A0A7J6MS46</accession>
<dbReference type="PROSITE" id="PS51767">
    <property type="entry name" value="PEPTIDASE_A1"/>
    <property type="match status" value="1"/>
</dbReference>
<evidence type="ECO:0000313" key="7">
    <source>
        <dbReference type="EMBL" id="KAF4674392.1"/>
    </source>
</evidence>